<dbReference type="InterPro" id="IPR036852">
    <property type="entry name" value="Peptidase_S8/S53_dom_sf"/>
</dbReference>
<evidence type="ECO:0000259" key="3">
    <source>
        <dbReference type="Pfam" id="PF00082"/>
    </source>
</evidence>
<feature type="region of interest" description="Disordered" evidence="2">
    <location>
        <begin position="68"/>
        <end position="89"/>
    </location>
</feature>
<feature type="region of interest" description="Disordered" evidence="2">
    <location>
        <begin position="1"/>
        <end position="27"/>
    </location>
</feature>
<dbReference type="PROSITE" id="PS51892">
    <property type="entry name" value="SUBTILASE"/>
    <property type="match status" value="1"/>
</dbReference>
<feature type="domain" description="Peptidase S8/S53" evidence="3">
    <location>
        <begin position="2"/>
        <end position="59"/>
    </location>
</feature>
<dbReference type="Gene3D" id="3.40.50.200">
    <property type="entry name" value="Peptidase S8/S53 domain"/>
    <property type="match status" value="1"/>
</dbReference>
<evidence type="ECO:0000256" key="2">
    <source>
        <dbReference type="SAM" id="MobiDB-lite"/>
    </source>
</evidence>
<name>A0A5S9MMY2_BACIA</name>
<evidence type="ECO:0000313" key="5">
    <source>
        <dbReference type="Proteomes" id="UP000464658"/>
    </source>
</evidence>
<dbReference type="Pfam" id="PF00082">
    <property type="entry name" value="Peptidase_S8"/>
    <property type="match status" value="1"/>
</dbReference>
<comment type="caution">
    <text evidence="1">Lacks conserved residue(s) required for the propagation of feature annotation.</text>
</comment>
<proteinExistence type="inferred from homology"/>
<dbReference type="GO" id="GO:0006508">
    <property type="term" value="P:proteolysis"/>
    <property type="evidence" value="ECO:0007669"/>
    <property type="project" value="InterPro"/>
</dbReference>
<evidence type="ECO:0000313" key="4">
    <source>
        <dbReference type="EMBL" id="BBP93076.1"/>
    </source>
</evidence>
<dbReference type="GO" id="GO:0004252">
    <property type="term" value="F:serine-type endopeptidase activity"/>
    <property type="evidence" value="ECO:0007669"/>
    <property type="project" value="InterPro"/>
</dbReference>
<dbReference type="InterPro" id="IPR000209">
    <property type="entry name" value="Peptidase_S8/S53_dom"/>
</dbReference>
<dbReference type="Proteomes" id="UP000464658">
    <property type="component" value="Chromosome"/>
</dbReference>
<comment type="similarity">
    <text evidence="1">Belongs to the peptidase S8 family.</text>
</comment>
<protein>
    <recommendedName>
        <fullName evidence="3">Peptidase S8/S53 domain-containing protein</fullName>
    </recommendedName>
</protein>
<accession>A0A5S9MMY2</accession>
<reference evidence="4 5" key="1">
    <citation type="submission" date="2019-12" db="EMBL/GenBank/DDBJ databases">
        <title>Full genome sequence of a Bacillus safensis strain isolated from commercially available natto in Indonesia.</title>
        <authorList>
            <person name="Yoshida M."/>
            <person name="Uomi M."/>
            <person name="Waturangi D."/>
            <person name="Ekaputri J.J."/>
            <person name="Setiamarga D.H.E."/>
        </authorList>
    </citation>
    <scope>NUCLEOTIDE SEQUENCE [LARGE SCALE GENOMIC DNA]</scope>
    <source>
        <strain evidence="4 5">IDN1</strain>
    </source>
</reference>
<organism evidence="4 5">
    <name type="scientific">Bacillus safensis</name>
    <dbReference type="NCBI Taxonomy" id="561879"/>
    <lineage>
        <taxon>Bacteria</taxon>
        <taxon>Bacillati</taxon>
        <taxon>Bacillota</taxon>
        <taxon>Bacilli</taxon>
        <taxon>Bacillales</taxon>
        <taxon>Bacillaceae</taxon>
        <taxon>Bacillus</taxon>
    </lineage>
</organism>
<dbReference type="AlphaFoldDB" id="A0A5S9MMY2"/>
<sequence>MSEGVVAVTSNGNSGPNSWTVGSPGTSREAISVGATQLPYSLYNVKFPNYSTAKVMGYYQESDLKALTKNKSHSSKQESVTKRRLKTSM</sequence>
<feature type="compositionally biased region" description="Polar residues" evidence="2">
    <location>
        <begin position="8"/>
        <end position="26"/>
    </location>
</feature>
<dbReference type="SUPFAM" id="SSF52743">
    <property type="entry name" value="Subtilisin-like"/>
    <property type="match status" value="1"/>
</dbReference>
<gene>
    <name evidence="4" type="ORF">BsIDN1_66940</name>
</gene>
<evidence type="ECO:0000256" key="1">
    <source>
        <dbReference type="PROSITE-ProRule" id="PRU01240"/>
    </source>
</evidence>
<dbReference type="EMBL" id="AP021906">
    <property type="protein sequence ID" value="BBP93076.1"/>
    <property type="molecule type" value="Genomic_DNA"/>
</dbReference>